<evidence type="ECO:0000313" key="1">
    <source>
        <dbReference type="EMBL" id="MFC3763970.1"/>
    </source>
</evidence>
<comment type="caution">
    <text evidence="1">The sequence shown here is derived from an EMBL/GenBank/DDBJ whole genome shotgun (WGS) entry which is preliminary data.</text>
</comment>
<keyword evidence="2" id="KW-1185">Reference proteome</keyword>
<sequence length="162" mass="17562">MTTSQLQAVAIPADYLKRIRAQGHDDYGTPFEIRTNDPGDQLRCCLTHSTASDRFMLISYAPVAGRATGTLAPYDEVGPVFVHADECPGYAGGGIPRKWFDGKTKILRAYNGVGGIHGGVIVGPSDDVETEAARLLADPEVSFVHARNAEYGCFMMELRRAD</sequence>
<protein>
    <submittedName>
        <fullName evidence="1">DUF1203 domain-containing protein</fullName>
    </submittedName>
</protein>
<dbReference type="PIRSF" id="PIRSF034110">
    <property type="entry name" value="DUF1203"/>
    <property type="match status" value="1"/>
</dbReference>
<name>A0ABV7YF62_9ACTN</name>
<proteinExistence type="predicted"/>
<dbReference type="RefSeq" id="WP_205120844.1">
    <property type="nucleotide sequence ID" value="NZ_JAFBCM010000001.1"/>
</dbReference>
<reference evidence="2" key="1">
    <citation type="journal article" date="2019" name="Int. J. Syst. Evol. Microbiol.">
        <title>The Global Catalogue of Microorganisms (GCM) 10K type strain sequencing project: providing services to taxonomists for standard genome sequencing and annotation.</title>
        <authorList>
            <consortium name="The Broad Institute Genomics Platform"/>
            <consortium name="The Broad Institute Genome Sequencing Center for Infectious Disease"/>
            <person name="Wu L."/>
            <person name="Ma J."/>
        </authorList>
    </citation>
    <scope>NUCLEOTIDE SEQUENCE [LARGE SCALE GENOMIC DNA]</scope>
    <source>
        <strain evidence="2">CGMCC 4.7241</strain>
    </source>
</reference>
<dbReference type="EMBL" id="JBHRZH010000021">
    <property type="protein sequence ID" value="MFC3763970.1"/>
    <property type="molecule type" value="Genomic_DNA"/>
</dbReference>
<dbReference type="InterPro" id="IPR009593">
    <property type="entry name" value="DUF1203"/>
</dbReference>
<evidence type="ECO:0000313" key="2">
    <source>
        <dbReference type="Proteomes" id="UP001595699"/>
    </source>
</evidence>
<gene>
    <name evidence="1" type="ORF">ACFOUW_24250</name>
</gene>
<organism evidence="1 2">
    <name type="scientific">Tenggerimyces flavus</name>
    <dbReference type="NCBI Taxonomy" id="1708749"/>
    <lineage>
        <taxon>Bacteria</taxon>
        <taxon>Bacillati</taxon>
        <taxon>Actinomycetota</taxon>
        <taxon>Actinomycetes</taxon>
        <taxon>Propionibacteriales</taxon>
        <taxon>Nocardioidaceae</taxon>
        <taxon>Tenggerimyces</taxon>
    </lineage>
</organism>
<dbReference type="Pfam" id="PF06718">
    <property type="entry name" value="DUF1203"/>
    <property type="match status" value="1"/>
</dbReference>
<dbReference type="Proteomes" id="UP001595699">
    <property type="component" value="Unassembled WGS sequence"/>
</dbReference>
<accession>A0ABV7YF62</accession>